<feature type="signal peptide" evidence="2">
    <location>
        <begin position="1"/>
        <end position="18"/>
    </location>
</feature>
<feature type="compositionally biased region" description="Polar residues" evidence="1">
    <location>
        <begin position="35"/>
        <end position="49"/>
    </location>
</feature>
<dbReference type="InParanoid" id="G0N117"/>
<keyword evidence="2" id="KW-0732">Signal</keyword>
<dbReference type="HOGENOM" id="CLU_2388158_0_0_1"/>
<keyword evidence="4" id="KW-1185">Reference proteome</keyword>
<name>G0N117_CAEBE</name>
<gene>
    <name evidence="3" type="ORF">CAEBREN_18586</name>
</gene>
<evidence type="ECO:0000256" key="2">
    <source>
        <dbReference type="SAM" id="SignalP"/>
    </source>
</evidence>
<organism evidence="4">
    <name type="scientific">Caenorhabditis brenneri</name>
    <name type="common">Nematode worm</name>
    <dbReference type="NCBI Taxonomy" id="135651"/>
    <lineage>
        <taxon>Eukaryota</taxon>
        <taxon>Metazoa</taxon>
        <taxon>Ecdysozoa</taxon>
        <taxon>Nematoda</taxon>
        <taxon>Chromadorea</taxon>
        <taxon>Rhabditida</taxon>
        <taxon>Rhabditina</taxon>
        <taxon>Rhabditomorpha</taxon>
        <taxon>Rhabditoidea</taxon>
        <taxon>Rhabditidae</taxon>
        <taxon>Peloderinae</taxon>
        <taxon>Caenorhabditis</taxon>
    </lineage>
</organism>
<dbReference type="Proteomes" id="UP000008068">
    <property type="component" value="Unassembled WGS sequence"/>
</dbReference>
<dbReference type="EMBL" id="GL379826">
    <property type="protein sequence ID" value="EGT49944.1"/>
    <property type="molecule type" value="Genomic_DNA"/>
</dbReference>
<dbReference type="eggNOG" id="ENOG502TK0H">
    <property type="taxonomic scope" value="Eukaryota"/>
</dbReference>
<evidence type="ECO:0000256" key="1">
    <source>
        <dbReference type="SAM" id="MobiDB-lite"/>
    </source>
</evidence>
<dbReference type="AlphaFoldDB" id="G0N117"/>
<evidence type="ECO:0000313" key="4">
    <source>
        <dbReference type="Proteomes" id="UP000008068"/>
    </source>
</evidence>
<reference evidence="4" key="1">
    <citation type="submission" date="2011-07" db="EMBL/GenBank/DDBJ databases">
        <authorList>
            <consortium name="Caenorhabditis brenneri Sequencing and Analysis Consortium"/>
            <person name="Wilson R.K."/>
        </authorList>
    </citation>
    <scope>NUCLEOTIDE SEQUENCE [LARGE SCALE GENOMIC DNA]</scope>
    <source>
        <strain evidence="4">PB2801</strain>
    </source>
</reference>
<protein>
    <recommendedName>
        <fullName evidence="5">Secreted protein</fullName>
    </recommendedName>
</protein>
<feature type="region of interest" description="Disordered" evidence="1">
    <location>
        <begin position="35"/>
        <end position="58"/>
    </location>
</feature>
<sequence length="94" mass="9729">MIALFSLILAFLAPQASAVIGGDLNCTSYNGTATHVSTVKPSPTPNASLPNGEPSLLPTAHPPVDSVTLEDVLTPLWTVLTTVPFAMPSDSKTL</sequence>
<evidence type="ECO:0008006" key="5">
    <source>
        <dbReference type="Google" id="ProtNLM"/>
    </source>
</evidence>
<feature type="chain" id="PRO_5003404950" description="Secreted protein" evidence="2">
    <location>
        <begin position="19"/>
        <end position="94"/>
    </location>
</feature>
<accession>G0N117</accession>
<evidence type="ECO:0000313" key="3">
    <source>
        <dbReference type="EMBL" id="EGT49944.1"/>
    </source>
</evidence>
<proteinExistence type="predicted"/>